<dbReference type="Pfam" id="PF01170">
    <property type="entry name" value="UPF0020"/>
    <property type="match status" value="1"/>
</dbReference>
<evidence type="ECO:0000259" key="5">
    <source>
        <dbReference type="Pfam" id="PF22020"/>
    </source>
</evidence>
<sequence>MKFVALCTSGLEGAVCKELKRMGLKILKVTAGHVNFLGQMSDVPRLNLTLRSAERVLIEMAEFEAKTFDDLFDGTFSANWQDFLHSRATLVIEKVKVRNSKLSATGAVASVVKKAIYEKIGSKNDPDGTIYPLYVYLKNDRVSLLLDTTGQSALSKRGYRLKASAAPLRETIAAGLIIVSDWDEQKLLVDPFCGSGTICIEAARMALGILNDKRTFAFQSWPIFADVKMTIHSFDGVKSKMNKIAIGFDRDPSMIRIARENAVRAGVAGSVEFVCKRFEELEDFKNVHVVTNPPYGVRLKDIDRNFLAKLAKLLDKFAGSKICVLSPADLERILKIKASKKLRFQNSGIWTWYYIFEPS</sequence>
<dbReference type="EMBL" id="CP007141">
    <property type="protein sequence ID" value="AJC72900.1"/>
    <property type="molecule type" value="Genomic_DNA"/>
</dbReference>
<dbReference type="InterPro" id="IPR029063">
    <property type="entry name" value="SAM-dependent_MTases_sf"/>
</dbReference>
<dbReference type="AlphaFoldDB" id="A0A0X1KNU3"/>
<dbReference type="OrthoDB" id="9809404at2"/>
<dbReference type="Gene3D" id="3.40.50.150">
    <property type="entry name" value="Vaccinia Virus protein VP39"/>
    <property type="match status" value="1"/>
</dbReference>
<reference evidence="6 7" key="1">
    <citation type="submission" date="2014-01" db="EMBL/GenBank/DDBJ databases">
        <title>Genome sequencing of Thermotog hypogea.</title>
        <authorList>
            <person name="Zhang X."/>
            <person name="Alvare G."/>
            <person name="Fristensky B."/>
            <person name="Chen L."/>
            <person name="Suen T."/>
            <person name="Chen Q."/>
            <person name="Ma K."/>
        </authorList>
    </citation>
    <scope>NUCLEOTIDE SEQUENCE [LARGE SCALE GENOMIC DNA]</scope>
    <source>
        <strain evidence="6 7">DSM 11164</strain>
    </source>
</reference>
<gene>
    <name evidence="6" type="ORF">AJ81_00385</name>
</gene>
<dbReference type="STRING" id="1123384.AJ81_00385"/>
<evidence type="ECO:0000256" key="1">
    <source>
        <dbReference type="ARBA" id="ARBA00022603"/>
    </source>
</evidence>
<evidence type="ECO:0000313" key="7">
    <source>
        <dbReference type="Proteomes" id="UP000077469"/>
    </source>
</evidence>
<dbReference type="PANTHER" id="PTHR47313">
    <property type="entry name" value="RIBOSOMAL RNA LARGE SUBUNIT METHYLTRANSFERASE K/L"/>
    <property type="match status" value="1"/>
</dbReference>
<dbReference type="GO" id="GO:0008990">
    <property type="term" value="F:rRNA (guanine-N2-)-methyltransferase activity"/>
    <property type="evidence" value="ECO:0007669"/>
    <property type="project" value="TreeGrafter"/>
</dbReference>
<dbReference type="PROSITE" id="PS00092">
    <property type="entry name" value="N6_MTASE"/>
    <property type="match status" value="1"/>
</dbReference>
<dbReference type="SUPFAM" id="SSF53335">
    <property type="entry name" value="S-adenosyl-L-methionine-dependent methyltransferases"/>
    <property type="match status" value="1"/>
</dbReference>
<dbReference type="KEGG" id="phy:AJ81_00385"/>
<keyword evidence="1 6" id="KW-0489">Methyltransferase</keyword>
<dbReference type="PROSITE" id="PS01261">
    <property type="entry name" value="UPF0020"/>
    <property type="match status" value="1"/>
</dbReference>
<feature type="domain" description="Ribosomal RNA large subunit methyltransferase K/L-like methyltransferase" evidence="3">
    <location>
        <begin position="157"/>
        <end position="304"/>
    </location>
</feature>
<organism evidence="6 7">
    <name type="scientific">Pseudothermotoga hypogea DSM 11164 = NBRC 106472</name>
    <dbReference type="NCBI Taxonomy" id="1123384"/>
    <lineage>
        <taxon>Bacteria</taxon>
        <taxon>Thermotogati</taxon>
        <taxon>Thermotogota</taxon>
        <taxon>Thermotogae</taxon>
        <taxon>Thermotogales</taxon>
        <taxon>Thermotogaceae</taxon>
        <taxon>Pseudothermotoga</taxon>
    </lineage>
</organism>
<dbReference type="InterPro" id="IPR054170">
    <property type="entry name" value="RlmL_1st"/>
</dbReference>
<name>A0A0X1KNU3_9THEM</name>
<evidence type="ECO:0000259" key="3">
    <source>
        <dbReference type="Pfam" id="PF01170"/>
    </source>
</evidence>
<dbReference type="Gene3D" id="3.30.2130.30">
    <property type="match status" value="1"/>
</dbReference>
<accession>A0A0X1KNU3</accession>
<evidence type="ECO:0000259" key="4">
    <source>
        <dbReference type="Pfam" id="PF02926"/>
    </source>
</evidence>
<dbReference type="PATRIC" id="fig|1123384.7.peg.74"/>
<dbReference type="PANTHER" id="PTHR47313:SF1">
    <property type="entry name" value="RIBOSOMAL RNA LARGE SUBUNIT METHYLTRANSFERASE K_L"/>
    <property type="match status" value="1"/>
</dbReference>
<dbReference type="InterPro" id="IPR000241">
    <property type="entry name" value="RlmKL-like_Mtase"/>
</dbReference>
<dbReference type="Proteomes" id="UP000077469">
    <property type="component" value="Chromosome"/>
</dbReference>
<dbReference type="CDD" id="cd11715">
    <property type="entry name" value="THUMP_AdoMetMT"/>
    <property type="match status" value="1"/>
</dbReference>
<dbReference type="Pfam" id="PF22020">
    <property type="entry name" value="RlmL_1st"/>
    <property type="match status" value="1"/>
</dbReference>
<evidence type="ECO:0000256" key="2">
    <source>
        <dbReference type="ARBA" id="ARBA00022679"/>
    </source>
</evidence>
<evidence type="ECO:0000313" key="6">
    <source>
        <dbReference type="EMBL" id="AJC72900.1"/>
    </source>
</evidence>
<dbReference type="InterPro" id="IPR053943">
    <property type="entry name" value="RlmKL-like_Mtase_CS"/>
</dbReference>
<feature type="domain" description="THUMP" evidence="4">
    <location>
        <begin position="65"/>
        <end position="147"/>
    </location>
</feature>
<feature type="domain" description="RlmL ferredoxin-like" evidence="5">
    <location>
        <begin position="2"/>
        <end position="57"/>
    </location>
</feature>
<dbReference type="GO" id="GO:0003723">
    <property type="term" value="F:RNA binding"/>
    <property type="evidence" value="ECO:0007669"/>
    <property type="project" value="InterPro"/>
</dbReference>
<proteinExistence type="predicted"/>
<dbReference type="GO" id="GO:0070043">
    <property type="term" value="F:rRNA (guanine-N7-)-methyltransferase activity"/>
    <property type="evidence" value="ECO:0007669"/>
    <property type="project" value="TreeGrafter"/>
</dbReference>
<keyword evidence="2 6" id="KW-0808">Transferase</keyword>
<keyword evidence="7" id="KW-1185">Reference proteome</keyword>
<protein>
    <submittedName>
        <fullName evidence="6">RNA methyltransferase</fullName>
    </submittedName>
</protein>
<dbReference type="PaxDb" id="1123384-AJ81_00385"/>
<dbReference type="InterPro" id="IPR002052">
    <property type="entry name" value="DNA_methylase_N6_adenine_CS"/>
</dbReference>
<dbReference type="InterPro" id="IPR004114">
    <property type="entry name" value="THUMP_dom"/>
</dbReference>
<dbReference type="Pfam" id="PF02926">
    <property type="entry name" value="THUMP"/>
    <property type="match status" value="1"/>
</dbReference>